<evidence type="ECO:0000313" key="3">
    <source>
        <dbReference type="Proteomes" id="UP000271974"/>
    </source>
</evidence>
<dbReference type="EMBL" id="RQTK01000107">
    <property type="protein sequence ID" value="RUS87566.1"/>
    <property type="molecule type" value="Genomic_DNA"/>
</dbReference>
<dbReference type="AlphaFoldDB" id="A0A433U184"/>
<dbReference type="Proteomes" id="UP000271974">
    <property type="component" value="Unassembled WGS sequence"/>
</dbReference>
<evidence type="ECO:0000256" key="1">
    <source>
        <dbReference type="SAM" id="Phobius"/>
    </source>
</evidence>
<proteinExistence type="predicted"/>
<keyword evidence="3" id="KW-1185">Reference proteome</keyword>
<evidence type="ECO:0000313" key="2">
    <source>
        <dbReference type="EMBL" id="RUS87566.1"/>
    </source>
</evidence>
<organism evidence="2 3">
    <name type="scientific">Elysia chlorotica</name>
    <name type="common">Eastern emerald elysia</name>
    <name type="synonym">Sea slug</name>
    <dbReference type="NCBI Taxonomy" id="188477"/>
    <lineage>
        <taxon>Eukaryota</taxon>
        <taxon>Metazoa</taxon>
        <taxon>Spiralia</taxon>
        <taxon>Lophotrochozoa</taxon>
        <taxon>Mollusca</taxon>
        <taxon>Gastropoda</taxon>
        <taxon>Heterobranchia</taxon>
        <taxon>Euthyneura</taxon>
        <taxon>Panpulmonata</taxon>
        <taxon>Sacoglossa</taxon>
        <taxon>Placobranchoidea</taxon>
        <taxon>Plakobranchidae</taxon>
        <taxon>Elysia</taxon>
    </lineage>
</organism>
<protein>
    <submittedName>
        <fullName evidence="2">Uncharacterized protein</fullName>
    </submittedName>
</protein>
<comment type="caution">
    <text evidence="2">The sequence shown here is derived from an EMBL/GenBank/DDBJ whole genome shotgun (WGS) entry which is preliminary data.</text>
</comment>
<keyword evidence="1" id="KW-0472">Membrane</keyword>
<name>A0A433U184_ELYCH</name>
<keyword evidence="1" id="KW-0812">Transmembrane</keyword>
<gene>
    <name evidence="2" type="ORF">EGW08_004672</name>
</gene>
<sequence>MLQTYLRLISHRSLASDHDFASRELLQFFGCHPPGAQYSTHKIELWTKKGRKHKRPVFVFYLLVTVLDIQACYGHLC</sequence>
<reference evidence="2 3" key="1">
    <citation type="submission" date="2019-01" db="EMBL/GenBank/DDBJ databases">
        <title>A draft genome assembly of the solar-powered sea slug Elysia chlorotica.</title>
        <authorList>
            <person name="Cai H."/>
            <person name="Li Q."/>
            <person name="Fang X."/>
            <person name="Li J."/>
            <person name="Curtis N.E."/>
            <person name="Altenburger A."/>
            <person name="Shibata T."/>
            <person name="Feng M."/>
            <person name="Maeda T."/>
            <person name="Schwartz J.A."/>
            <person name="Shigenobu S."/>
            <person name="Lundholm N."/>
            <person name="Nishiyama T."/>
            <person name="Yang H."/>
            <person name="Hasebe M."/>
            <person name="Li S."/>
            <person name="Pierce S.K."/>
            <person name="Wang J."/>
        </authorList>
    </citation>
    <scope>NUCLEOTIDE SEQUENCE [LARGE SCALE GENOMIC DNA]</scope>
    <source>
        <strain evidence="2">EC2010</strain>
        <tissue evidence="2">Whole organism of an adult</tissue>
    </source>
</reference>
<keyword evidence="1" id="KW-1133">Transmembrane helix</keyword>
<accession>A0A433U184</accession>
<feature type="transmembrane region" description="Helical" evidence="1">
    <location>
        <begin position="58"/>
        <end position="76"/>
    </location>
</feature>